<dbReference type="PANTHER" id="PTHR42776:SF13">
    <property type="entry name" value="DIPEPTIDYL-PEPTIDASE 5"/>
    <property type="match status" value="1"/>
</dbReference>
<comment type="similarity">
    <text evidence="1">Belongs to the peptidase S9C family.</text>
</comment>
<dbReference type="Pfam" id="PF07676">
    <property type="entry name" value="PD40"/>
    <property type="match status" value="2"/>
</dbReference>
<dbReference type="InterPro" id="IPR011042">
    <property type="entry name" value="6-blade_b-propeller_TolB-like"/>
</dbReference>
<evidence type="ECO:0000256" key="3">
    <source>
        <dbReference type="ARBA" id="ARBA00022729"/>
    </source>
</evidence>
<dbReference type="HOGENOM" id="CLU_008615_0_2_0"/>
<evidence type="ECO:0000313" key="9">
    <source>
        <dbReference type="EMBL" id="AGA29958.1"/>
    </source>
</evidence>
<proteinExistence type="inferred from homology"/>
<dbReference type="GO" id="GO:0006508">
    <property type="term" value="P:proteolysis"/>
    <property type="evidence" value="ECO:0007669"/>
    <property type="project" value="UniProtKB-KW"/>
</dbReference>
<dbReference type="SUPFAM" id="SSF53474">
    <property type="entry name" value="alpha/beta-Hydrolases"/>
    <property type="match status" value="1"/>
</dbReference>
<keyword evidence="3 7" id="KW-0732">Signal</keyword>
<feature type="domain" description="Peptidase S9 prolyl oligopeptidase catalytic" evidence="8">
    <location>
        <begin position="478"/>
        <end position="687"/>
    </location>
</feature>
<accession>L0DM89</accession>
<dbReference type="Pfam" id="PF26549">
    <property type="entry name" value="Tricorn_N"/>
    <property type="match status" value="1"/>
</dbReference>
<evidence type="ECO:0000256" key="7">
    <source>
        <dbReference type="SAM" id="SignalP"/>
    </source>
</evidence>
<keyword evidence="5" id="KW-0720">Serine protease</keyword>
<sequence>MRPMLGILAILMLTTPLLAAGRPMTIDDLLAVKSVSDPQVSPDGQWVVYVVSELDRATDKTNSDLWLVSTRGGDPKRLTTAPGADNHPRWSPDGKTIAFTSTRGGSSQIWLLPLDGGEARPLTKLPIDVAGPIWSPTGDQIAFAAEVYPGKTPDETAAKDKAKEAGKSKALVFDRLMIRHWSAWDTGKRNHVFVADVKTGEAVDLTPKLEVNTPPAPFGGSEEYAFSPDGKELAFTAEPLKDHAWSTNTDIWIVPTQGGEPKNLMAANPGGDAQPSFSPDGTRIACLSQARAGFESDLWVLTVRNRADGAIEYQSKALDQPVLSYQWASGRSHERTFEGRIFAVVDDRGTESILEFIFTAPVKNANQSYVQVKGGINTAVQFAQPEEEIVFLRGDAAHPNEIYKAKTDGKGLTPLTNHNGPLLSPLDLAKAEPFQFPGADGDQVSGWLIRPPGFDPKQKYPVLFLIHGGPQGAWHDEWHARWNYAMFAAPGYAVVAINPRGSTGYGQKFTDQISQDWTGRVYDDLMLGLDHALKEYPFLDASRIAAAGGSYGGFMVNWIAGHTDRFKALISHAGVFDLTSKYGTTEELWFPEWEFGGTPWDKPEHYRDRSPSTFVKNFKTPTLVIHGALDFRVPDAQGLGMFTALQRRGVASRYLFFPDEGHWIVKPANRIVWWREIQGWLAEHLKNQ</sequence>
<dbReference type="SUPFAM" id="SSF82171">
    <property type="entry name" value="DPP6 N-terminal domain-like"/>
    <property type="match status" value="1"/>
</dbReference>
<dbReference type="RefSeq" id="WP_015249054.1">
    <property type="nucleotide sequence ID" value="NC_019892.1"/>
</dbReference>
<keyword evidence="4" id="KW-0378">Hydrolase</keyword>
<feature type="signal peptide" evidence="7">
    <location>
        <begin position="1"/>
        <end position="19"/>
    </location>
</feature>
<dbReference type="OrthoDB" id="269409at2"/>
<organism evidence="9 10">
    <name type="scientific">Singulisphaera acidiphila (strain ATCC BAA-1392 / DSM 18658 / VKM B-2454 / MOB10)</name>
    <dbReference type="NCBI Taxonomy" id="886293"/>
    <lineage>
        <taxon>Bacteria</taxon>
        <taxon>Pseudomonadati</taxon>
        <taxon>Planctomycetota</taxon>
        <taxon>Planctomycetia</taxon>
        <taxon>Isosphaerales</taxon>
        <taxon>Isosphaeraceae</taxon>
        <taxon>Singulisphaera</taxon>
    </lineage>
</organism>
<dbReference type="STRING" id="886293.Sinac_5836"/>
<evidence type="ECO:0000259" key="8">
    <source>
        <dbReference type="Pfam" id="PF00326"/>
    </source>
</evidence>
<dbReference type="eggNOG" id="COG1506">
    <property type="taxonomic scope" value="Bacteria"/>
</dbReference>
<evidence type="ECO:0000256" key="4">
    <source>
        <dbReference type="ARBA" id="ARBA00022801"/>
    </source>
</evidence>
<evidence type="ECO:0000313" key="10">
    <source>
        <dbReference type="Proteomes" id="UP000010798"/>
    </source>
</evidence>
<feature type="region of interest" description="Disordered" evidence="6">
    <location>
        <begin position="72"/>
        <end position="92"/>
    </location>
</feature>
<dbReference type="Gene3D" id="2.120.10.30">
    <property type="entry name" value="TolB, C-terminal domain"/>
    <property type="match status" value="2"/>
</dbReference>
<dbReference type="GO" id="GO:0004177">
    <property type="term" value="F:aminopeptidase activity"/>
    <property type="evidence" value="ECO:0007669"/>
    <property type="project" value="UniProtKB-KW"/>
</dbReference>
<keyword evidence="10" id="KW-1185">Reference proteome</keyword>
<dbReference type="GO" id="GO:0004252">
    <property type="term" value="F:serine-type endopeptidase activity"/>
    <property type="evidence" value="ECO:0007669"/>
    <property type="project" value="TreeGrafter"/>
</dbReference>
<dbReference type="EMBL" id="CP003364">
    <property type="protein sequence ID" value="AGA29958.1"/>
    <property type="molecule type" value="Genomic_DNA"/>
</dbReference>
<feature type="chain" id="PRO_5003940410" evidence="7">
    <location>
        <begin position="20"/>
        <end position="688"/>
    </location>
</feature>
<dbReference type="Gene3D" id="3.40.50.1820">
    <property type="entry name" value="alpha/beta hydrolase"/>
    <property type="match status" value="1"/>
</dbReference>
<evidence type="ECO:0000256" key="1">
    <source>
        <dbReference type="ARBA" id="ARBA00010040"/>
    </source>
</evidence>
<protein>
    <submittedName>
        <fullName evidence="9">Dipeptidyl aminopeptidase/acylaminoacyl peptidase</fullName>
    </submittedName>
</protein>
<dbReference type="AlphaFoldDB" id="L0DM89"/>
<name>L0DM89_SINAD</name>
<dbReference type="KEGG" id="saci:Sinac_5836"/>
<reference evidence="9 10" key="1">
    <citation type="submission" date="2012-02" db="EMBL/GenBank/DDBJ databases">
        <title>Complete sequence of chromosome of Singulisphaera acidiphila DSM 18658.</title>
        <authorList>
            <consortium name="US DOE Joint Genome Institute (JGI-PGF)"/>
            <person name="Lucas S."/>
            <person name="Copeland A."/>
            <person name="Lapidus A."/>
            <person name="Glavina del Rio T."/>
            <person name="Dalin E."/>
            <person name="Tice H."/>
            <person name="Bruce D."/>
            <person name="Goodwin L."/>
            <person name="Pitluck S."/>
            <person name="Peters L."/>
            <person name="Ovchinnikova G."/>
            <person name="Chertkov O."/>
            <person name="Kyrpides N."/>
            <person name="Mavromatis K."/>
            <person name="Ivanova N."/>
            <person name="Brettin T."/>
            <person name="Detter J.C."/>
            <person name="Han C."/>
            <person name="Larimer F."/>
            <person name="Land M."/>
            <person name="Hauser L."/>
            <person name="Markowitz V."/>
            <person name="Cheng J.-F."/>
            <person name="Hugenholtz P."/>
            <person name="Woyke T."/>
            <person name="Wu D."/>
            <person name="Tindall B."/>
            <person name="Pomrenke H."/>
            <person name="Brambilla E."/>
            <person name="Klenk H.-P."/>
            <person name="Eisen J.A."/>
        </authorList>
    </citation>
    <scope>NUCLEOTIDE SEQUENCE [LARGE SCALE GENOMIC DNA]</scope>
    <source>
        <strain evidence="10">ATCC BAA-1392 / DSM 18658 / VKM B-2454 / MOB10</strain>
    </source>
</reference>
<dbReference type="FunFam" id="3.40.50.1820:FF:000028">
    <property type="entry name" value="S9 family peptidase"/>
    <property type="match status" value="1"/>
</dbReference>
<dbReference type="Proteomes" id="UP000010798">
    <property type="component" value="Chromosome"/>
</dbReference>
<evidence type="ECO:0000256" key="2">
    <source>
        <dbReference type="ARBA" id="ARBA00022670"/>
    </source>
</evidence>
<keyword evidence="2" id="KW-0645">Protease</keyword>
<dbReference type="InterPro" id="IPR029058">
    <property type="entry name" value="AB_hydrolase_fold"/>
</dbReference>
<keyword evidence="9" id="KW-0031">Aminopeptidase</keyword>
<dbReference type="InterPro" id="IPR011659">
    <property type="entry name" value="WD40"/>
</dbReference>
<dbReference type="PANTHER" id="PTHR42776">
    <property type="entry name" value="SERINE PEPTIDASE S9 FAMILY MEMBER"/>
    <property type="match status" value="1"/>
</dbReference>
<dbReference type="eggNOG" id="COG0823">
    <property type="taxonomic scope" value="Bacteria"/>
</dbReference>
<evidence type="ECO:0000256" key="6">
    <source>
        <dbReference type="SAM" id="MobiDB-lite"/>
    </source>
</evidence>
<dbReference type="Pfam" id="PF00326">
    <property type="entry name" value="Peptidase_S9"/>
    <property type="match status" value="1"/>
</dbReference>
<dbReference type="InterPro" id="IPR001375">
    <property type="entry name" value="Peptidase_S9_cat"/>
</dbReference>
<dbReference type="MEROPS" id="S09.012"/>
<gene>
    <name evidence="9" type="ordered locus">Sinac_5836</name>
</gene>
<evidence type="ECO:0000256" key="5">
    <source>
        <dbReference type="ARBA" id="ARBA00022825"/>
    </source>
</evidence>